<keyword evidence="1" id="KW-0812">Transmembrane</keyword>
<evidence type="ECO:0000256" key="1">
    <source>
        <dbReference type="SAM" id="Phobius"/>
    </source>
</evidence>
<evidence type="ECO:0000313" key="2">
    <source>
        <dbReference type="EMBL" id="WMP12718.1"/>
    </source>
</evidence>
<reference evidence="2" key="1">
    <citation type="journal article" date="2023" name="J. Phycol.">
        <title>Gene-rich plastid genomes of two parasitic red algal species, Laurencia australis and L. verruciformis (Rhodomelaceae, Ceramiales), and a taxonomic revision of Janczewskia.</title>
        <authorList>
            <person name="Preuss M."/>
            <person name="Diaz-Tapia P."/>
            <person name="Verbruggen H."/>
            <person name="Zuccarello G.C."/>
        </authorList>
    </citation>
    <scope>NUCLEOTIDE SEQUENCE</scope>
    <source>
        <strain evidence="2">B2H</strain>
    </source>
</reference>
<keyword evidence="2" id="KW-0934">Plastid</keyword>
<gene>
    <name evidence="2" type="primary">orf10</name>
</gene>
<dbReference type="EMBL" id="OQ908872">
    <property type="protein sequence ID" value="WMP12718.1"/>
    <property type="molecule type" value="Genomic_DNA"/>
</dbReference>
<dbReference type="GeneID" id="84880691"/>
<dbReference type="AlphaFoldDB" id="A0AA51NGA7"/>
<protein>
    <submittedName>
        <fullName evidence="2">Uncharacterized protein</fullName>
    </submittedName>
</protein>
<name>A0AA51NGA7_9FLOR</name>
<keyword evidence="2" id="KW-0150">Chloroplast</keyword>
<dbReference type="RefSeq" id="YP_010951779.1">
    <property type="nucleotide sequence ID" value="NC_082855.1"/>
</dbReference>
<sequence length="40" mass="4500">MNLFIANLSLCIVILFIIGSEFLLCYITIIVLVIELVIIC</sequence>
<organism evidence="2">
    <name type="scientific">Corynecladia elata</name>
    <dbReference type="NCBI Taxonomy" id="3101723"/>
    <lineage>
        <taxon>Eukaryota</taxon>
        <taxon>Rhodophyta</taxon>
        <taxon>Florideophyceae</taxon>
        <taxon>Rhodymeniophycidae</taxon>
        <taxon>Ceramiales</taxon>
        <taxon>Rhodomelaceae</taxon>
        <taxon>Laurencieae</taxon>
        <taxon>Corynecladia</taxon>
    </lineage>
</organism>
<keyword evidence="1" id="KW-0472">Membrane</keyword>
<feature type="transmembrane region" description="Helical" evidence="1">
    <location>
        <begin position="6"/>
        <end position="39"/>
    </location>
</feature>
<proteinExistence type="predicted"/>
<keyword evidence="1" id="KW-1133">Transmembrane helix</keyword>
<accession>A0AA51NGA7</accession>
<geneLocation type="chloroplast" evidence="2"/>